<keyword evidence="2" id="KW-0812">Transmembrane</keyword>
<reference evidence="3 4" key="1">
    <citation type="submission" date="2019-08" db="EMBL/GenBank/DDBJ databases">
        <title>Pelomicrobium methylotrophicum gen. nov., sp. nov. a moderately thermophilic, facultatively anaerobic, lithoautotrophic and methylotrophic bacterium isolated from a terrestrial mud volcano.</title>
        <authorList>
            <person name="Slobodkina G.B."/>
            <person name="Merkel A.Y."/>
            <person name="Slobodkin A.I."/>
        </authorList>
    </citation>
    <scope>NUCLEOTIDE SEQUENCE [LARGE SCALE GENOMIC DNA]</scope>
    <source>
        <strain evidence="3 4">SM250</strain>
    </source>
</reference>
<comment type="caution">
    <text evidence="3">The sequence shown here is derived from an EMBL/GenBank/DDBJ whole genome shotgun (WGS) entry which is preliminary data.</text>
</comment>
<feature type="compositionally biased region" description="Basic and acidic residues" evidence="1">
    <location>
        <begin position="124"/>
        <end position="137"/>
    </location>
</feature>
<gene>
    <name evidence="3" type="ORF">FR698_11220</name>
</gene>
<feature type="region of interest" description="Disordered" evidence="1">
    <location>
        <begin position="118"/>
        <end position="146"/>
    </location>
</feature>
<evidence type="ECO:0000313" key="3">
    <source>
        <dbReference type="EMBL" id="TXF11278.1"/>
    </source>
</evidence>
<keyword evidence="4" id="KW-1185">Reference proteome</keyword>
<dbReference type="InParanoid" id="A0A5C7ETJ3"/>
<keyword evidence="2" id="KW-1133">Transmembrane helix</keyword>
<dbReference type="OrthoDB" id="8560624at2"/>
<protein>
    <submittedName>
        <fullName evidence="3">TM2 domain-containing protein</fullName>
    </submittedName>
</protein>
<dbReference type="AlphaFoldDB" id="A0A5C7ETJ3"/>
<evidence type="ECO:0000256" key="2">
    <source>
        <dbReference type="SAM" id="Phobius"/>
    </source>
</evidence>
<feature type="transmembrane region" description="Helical" evidence="2">
    <location>
        <begin position="60"/>
        <end position="89"/>
    </location>
</feature>
<keyword evidence="2" id="KW-0472">Membrane</keyword>
<dbReference type="RefSeq" id="WP_147800294.1">
    <property type="nucleotide sequence ID" value="NZ_VPFL01000015.1"/>
</dbReference>
<dbReference type="EMBL" id="VPFL01000015">
    <property type="protein sequence ID" value="TXF11278.1"/>
    <property type="molecule type" value="Genomic_DNA"/>
</dbReference>
<sequence length="171" mass="18875">MSEAWKHLDLQGGGLQAANLKLARLLKRRRRAYCLLLAAPLGLHRAYLEERRGAWAYRGLSLAAIAAFAAGLPYVGWAAVSLLAGFAAYDIVWIEGRIAQLNKATRLRIYMAQTRGAPPGFRGRYPEDSAGDPREDPGTLSAPGSRVRSFAEQEALLRELARRRQSATKEK</sequence>
<feature type="transmembrane region" description="Helical" evidence="2">
    <location>
        <begin position="32"/>
        <end position="48"/>
    </location>
</feature>
<accession>A0A5C7ETJ3</accession>
<name>A0A5C7ETJ3_9PROT</name>
<organism evidence="3 4">
    <name type="scientific">Pelomicrobium methylotrophicum</name>
    <dbReference type="NCBI Taxonomy" id="2602750"/>
    <lineage>
        <taxon>Bacteria</taxon>
        <taxon>Pseudomonadati</taxon>
        <taxon>Pseudomonadota</taxon>
        <taxon>Hydrogenophilia</taxon>
        <taxon>Hydrogenophilia incertae sedis</taxon>
        <taxon>Pelomicrobium</taxon>
    </lineage>
</organism>
<evidence type="ECO:0000313" key="4">
    <source>
        <dbReference type="Proteomes" id="UP000321201"/>
    </source>
</evidence>
<proteinExistence type="predicted"/>
<evidence type="ECO:0000256" key="1">
    <source>
        <dbReference type="SAM" id="MobiDB-lite"/>
    </source>
</evidence>
<dbReference type="Proteomes" id="UP000321201">
    <property type="component" value="Unassembled WGS sequence"/>
</dbReference>